<gene>
    <name evidence="3" type="ORF">CCR94_07660</name>
</gene>
<organism evidence="3 4">
    <name type="scientific">Rhodoblastus sphagnicola</name>
    <dbReference type="NCBI Taxonomy" id="333368"/>
    <lineage>
        <taxon>Bacteria</taxon>
        <taxon>Pseudomonadati</taxon>
        <taxon>Pseudomonadota</taxon>
        <taxon>Alphaproteobacteria</taxon>
        <taxon>Hyphomicrobiales</taxon>
        <taxon>Rhodoblastaceae</taxon>
        <taxon>Rhodoblastus</taxon>
    </lineage>
</organism>
<sequence>MHYVALCLDKPDSLAKRTENRAGHLAFLGANATKVKLGGPFLDANGQMCGSMLILACADEAEAKALLAQDPYAHAGLFASVELRAFKPVVGVSLA</sequence>
<evidence type="ECO:0000259" key="2">
    <source>
        <dbReference type="Pfam" id="PF03795"/>
    </source>
</evidence>
<reference evidence="3 4" key="1">
    <citation type="journal article" date="2018" name="Arch. Microbiol.">
        <title>New insights into the metabolic potential of the phototrophic purple bacterium Rhodopila globiformis DSM 161(T) from its draft genome sequence and evidence for a vanadium-dependent nitrogenase.</title>
        <authorList>
            <person name="Imhoff J.F."/>
            <person name="Rahn T."/>
            <person name="Kunzel S."/>
            <person name="Neulinger S.C."/>
        </authorList>
    </citation>
    <scope>NUCLEOTIDE SEQUENCE [LARGE SCALE GENOMIC DNA]</scope>
    <source>
        <strain evidence="3 4">DSM 16996</strain>
    </source>
</reference>
<proteinExistence type="inferred from homology"/>
<accession>A0A2S6NBH9</accession>
<dbReference type="AlphaFoldDB" id="A0A2S6NBH9"/>
<comment type="caution">
    <text evidence="3">The sequence shown here is derived from an EMBL/GenBank/DDBJ whole genome shotgun (WGS) entry which is preliminary data.</text>
</comment>
<evidence type="ECO:0000313" key="4">
    <source>
        <dbReference type="Proteomes" id="UP000239089"/>
    </source>
</evidence>
<dbReference type="PANTHER" id="PTHR33606">
    <property type="entry name" value="PROTEIN YCII"/>
    <property type="match status" value="1"/>
</dbReference>
<feature type="domain" description="YCII-related" evidence="2">
    <location>
        <begin position="1"/>
        <end position="87"/>
    </location>
</feature>
<dbReference type="InterPro" id="IPR005545">
    <property type="entry name" value="YCII"/>
</dbReference>
<dbReference type="EMBL" id="NHSJ01000046">
    <property type="protein sequence ID" value="PPQ31963.1"/>
    <property type="molecule type" value="Genomic_DNA"/>
</dbReference>
<protein>
    <recommendedName>
        <fullName evidence="2">YCII-related domain-containing protein</fullName>
    </recommendedName>
</protein>
<comment type="similarity">
    <text evidence="1">Belongs to the YciI family.</text>
</comment>
<evidence type="ECO:0000313" key="3">
    <source>
        <dbReference type="EMBL" id="PPQ31963.1"/>
    </source>
</evidence>
<dbReference type="RefSeq" id="WP_104507289.1">
    <property type="nucleotide sequence ID" value="NZ_JACIGC010000002.1"/>
</dbReference>
<dbReference type="Pfam" id="PF03795">
    <property type="entry name" value="YCII"/>
    <property type="match status" value="1"/>
</dbReference>
<dbReference type="Proteomes" id="UP000239089">
    <property type="component" value="Unassembled WGS sequence"/>
</dbReference>
<dbReference type="InterPro" id="IPR051807">
    <property type="entry name" value="Sec-metab_biosynth-assoc"/>
</dbReference>
<dbReference type="Gene3D" id="3.30.70.1060">
    <property type="entry name" value="Dimeric alpha+beta barrel"/>
    <property type="match status" value="1"/>
</dbReference>
<dbReference type="InterPro" id="IPR011008">
    <property type="entry name" value="Dimeric_a/b-barrel"/>
</dbReference>
<evidence type="ECO:0000256" key="1">
    <source>
        <dbReference type="ARBA" id="ARBA00007689"/>
    </source>
</evidence>
<keyword evidence="4" id="KW-1185">Reference proteome</keyword>
<name>A0A2S6NBH9_9HYPH</name>
<dbReference type="OrthoDB" id="2293521at2"/>
<dbReference type="SUPFAM" id="SSF54909">
    <property type="entry name" value="Dimeric alpha+beta barrel"/>
    <property type="match status" value="1"/>
</dbReference>
<dbReference type="PANTHER" id="PTHR33606:SF3">
    <property type="entry name" value="PROTEIN YCII"/>
    <property type="match status" value="1"/>
</dbReference>